<evidence type="ECO:0000256" key="2">
    <source>
        <dbReference type="SAM" id="MobiDB-lite"/>
    </source>
</evidence>
<name>A0A0C3C877_HEBCY</name>
<reference evidence="3 4" key="1">
    <citation type="submission" date="2014-04" db="EMBL/GenBank/DDBJ databases">
        <authorList>
            <consortium name="DOE Joint Genome Institute"/>
            <person name="Kuo A."/>
            <person name="Gay G."/>
            <person name="Dore J."/>
            <person name="Kohler A."/>
            <person name="Nagy L.G."/>
            <person name="Floudas D."/>
            <person name="Copeland A."/>
            <person name="Barry K.W."/>
            <person name="Cichocki N."/>
            <person name="Veneault-Fourrey C."/>
            <person name="LaButti K."/>
            <person name="Lindquist E.A."/>
            <person name="Lipzen A."/>
            <person name="Lundell T."/>
            <person name="Morin E."/>
            <person name="Murat C."/>
            <person name="Sun H."/>
            <person name="Tunlid A."/>
            <person name="Henrissat B."/>
            <person name="Grigoriev I.V."/>
            <person name="Hibbett D.S."/>
            <person name="Martin F."/>
            <person name="Nordberg H.P."/>
            <person name="Cantor M.N."/>
            <person name="Hua S.X."/>
        </authorList>
    </citation>
    <scope>NUCLEOTIDE SEQUENCE [LARGE SCALE GENOMIC DNA]</scope>
    <source>
        <strain evidence="4">h7</strain>
    </source>
</reference>
<gene>
    <name evidence="3" type="ORF">M413DRAFT_24307</name>
</gene>
<feature type="compositionally biased region" description="Polar residues" evidence="2">
    <location>
        <begin position="60"/>
        <end position="75"/>
    </location>
</feature>
<evidence type="ECO:0000313" key="3">
    <source>
        <dbReference type="EMBL" id="KIM45040.1"/>
    </source>
</evidence>
<dbReference type="OrthoDB" id="419631at2759"/>
<protein>
    <recommendedName>
        <fullName evidence="5">Hyaluronan-mediated motility receptor C-terminal domain-containing protein</fullName>
    </recommendedName>
</protein>
<keyword evidence="4" id="KW-1185">Reference proteome</keyword>
<feature type="compositionally biased region" description="Basic and acidic residues" evidence="2">
    <location>
        <begin position="1"/>
        <end position="12"/>
    </location>
</feature>
<dbReference type="STRING" id="686832.A0A0C3C877"/>
<accession>A0A0C3C877</accession>
<feature type="coiled-coil region" evidence="1">
    <location>
        <begin position="126"/>
        <end position="294"/>
    </location>
</feature>
<reference evidence="4" key="2">
    <citation type="submission" date="2015-01" db="EMBL/GenBank/DDBJ databases">
        <title>Evolutionary Origins and Diversification of the Mycorrhizal Mutualists.</title>
        <authorList>
            <consortium name="DOE Joint Genome Institute"/>
            <consortium name="Mycorrhizal Genomics Consortium"/>
            <person name="Kohler A."/>
            <person name="Kuo A."/>
            <person name="Nagy L.G."/>
            <person name="Floudas D."/>
            <person name="Copeland A."/>
            <person name="Barry K.W."/>
            <person name="Cichocki N."/>
            <person name="Veneault-Fourrey C."/>
            <person name="LaButti K."/>
            <person name="Lindquist E.A."/>
            <person name="Lipzen A."/>
            <person name="Lundell T."/>
            <person name="Morin E."/>
            <person name="Murat C."/>
            <person name="Riley R."/>
            <person name="Ohm R."/>
            <person name="Sun H."/>
            <person name="Tunlid A."/>
            <person name="Henrissat B."/>
            <person name="Grigoriev I.V."/>
            <person name="Hibbett D.S."/>
            <person name="Martin F."/>
        </authorList>
    </citation>
    <scope>NUCLEOTIDE SEQUENCE [LARGE SCALE GENOMIC DNA]</scope>
    <source>
        <strain evidence="4">h7</strain>
    </source>
</reference>
<organism evidence="3 4">
    <name type="scientific">Hebeloma cylindrosporum</name>
    <dbReference type="NCBI Taxonomy" id="76867"/>
    <lineage>
        <taxon>Eukaryota</taxon>
        <taxon>Fungi</taxon>
        <taxon>Dikarya</taxon>
        <taxon>Basidiomycota</taxon>
        <taxon>Agaricomycotina</taxon>
        <taxon>Agaricomycetes</taxon>
        <taxon>Agaricomycetidae</taxon>
        <taxon>Agaricales</taxon>
        <taxon>Agaricineae</taxon>
        <taxon>Hymenogastraceae</taxon>
        <taxon>Hebeloma</taxon>
    </lineage>
</organism>
<dbReference type="AlphaFoldDB" id="A0A0C3C877"/>
<dbReference type="Proteomes" id="UP000053424">
    <property type="component" value="Unassembled WGS sequence"/>
</dbReference>
<evidence type="ECO:0008006" key="5">
    <source>
        <dbReference type="Google" id="ProtNLM"/>
    </source>
</evidence>
<feature type="region of interest" description="Disordered" evidence="2">
    <location>
        <begin position="1"/>
        <end position="28"/>
    </location>
</feature>
<feature type="compositionally biased region" description="Basic and acidic residues" evidence="2">
    <location>
        <begin position="42"/>
        <end position="51"/>
    </location>
</feature>
<evidence type="ECO:0000313" key="4">
    <source>
        <dbReference type="Proteomes" id="UP000053424"/>
    </source>
</evidence>
<sequence>MFPKGPRFDPLKVPDVPGPNAYNIPPESSLESYKRGAFLEKTDRFSKEKPPHVPVPASKPVSNKIPSTKPSQNQVTAERYNILQRKVDDLEKVHLEGKKAHQVELERVKQDAAASQKLAADNAERFEKQKKNNALLEVRIQELKKISTSDQSEMKDLRHKLRVLELEREKNSAKQPEINELKKTLATVEAKRKEELKERDRRISELEKHLQIEKKKHEALESRAQDFERGLHEEAQSKQMAIQQLEARVLEAEEESRVAKKMFHQIEHETSNREEELVERLEQYRTLLNTVAEQYGALASHSVSLAAHDRLQRDYVLLQLRQLRIERKLANSEGQVVELAHLIRHLKEQNTCLQHQLSTTINDYYTLTHFDTSASPNSDDGFEDGFSLVLSDILQQQKELAITDTVTNSLTSTYYHLKSDELVFASSVLDKEVITLQGLADQRGSDLSSALASHETIATRLESLHKEKSTCEDKLKIATTTANDLRASTAILEAQLSEAHEELANHDIVLKKEKDTIQRLTSTIQKNRVAEDVLRAEIDELTADLTNAERYQEAYYSLSDEVASLLTRNQIAEEEADRISKFNAKILGHNNPAQRIMYVDRIRRELADAKYKIAQLGREQETAWAQNNDLQNELDMYKSVRVPLDCKPKTNLTRIGRPPLVNLTQSLNLSTHNAPLGKLKPSFLLNDTPLDVINDSDMTTDEFI</sequence>
<dbReference type="HOGENOM" id="CLU_023802_0_0_1"/>
<proteinExistence type="predicted"/>
<feature type="region of interest" description="Disordered" evidence="2">
    <location>
        <begin position="42"/>
        <end position="75"/>
    </location>
</feature>
<keyword evidence="1" id="KW-0175">Coiled coil</keyword>
<dbReference type="EMBL" id="KN831772">
    <property type="protein sequence ID" value="KIM45040.1"/>
    <property type="molecule type" value="Genomic_DNA"/>
</dbReference>
<evidence type="ECO:0000256" key="1">
    <source>
        <dbReference type="SAM" id="Coils"/>
    </source>
</evidence>